<dbReference type="SUPFAM" id="SSF49562">
    <property type="entry name" value="C2 domain (Calcium/lipid-binding domain, CaLB)"/>
    <property type="match status" value="1"/>
</dbReference>
<dbReference type="InterPro" id="IPR000008">
    <property type="entry name" value="C2_dom"/>
</dbReference>
<keyword evidence="4" id="KW-0472">Membrane</keyword>
<reference evidence="6" key="1">
    <citation type="submission" date="2025-08" db="UniProtKB">
        <authorList>
            <consortium name="Ensembl"/>
        </authorList>
    </citation>
    <scope>IDENTIFICATION</scope>
</reference>
<dbReference type="PANTHER" id="PTHR45911">
    <property type="entry name" value="C2 DOMAIN-CONTAINING PROTEIN"/>
    <property type="match status" value="1"/>
</dbReference>
<evidence type="ECO:0000313" key="6">
    <source>
        <dbReference type="Ensembl" id="ENSEBUP00000002676.1"/>
    </source>
</evidence>
<protein>
    <recommendedName>
        <fullName evidence="5">C2 domain-containing protein</fullName>
    </recommendedName>
</protein>
<keyword evidence="4" id="KW-1133">Transmembrane helix</keyword>
<dbReference type="Gene3D" id="2.60.40.150">
    <property type="entry name" value="C2 domain"/>
    <property type="match status" value="1"/>
</dbReference>
<evidence type="ECO:0000259" key="5">
    <source>
        <dbReference type="PROSITE" id="PS50004"/>
    </source>
</evidence>
<dbReference type="GO" id="GO:0046928">
    <property type="term" value="P:regulation of neurotransmitter secretion"/>
    <property type="evidence" value="ECO:0007669"/>
    <property type="project" value="TreeGrafter"/>
</dbReference>
<dbReference type="PROSITE" id="PS50004">
    <property type="entry name" value="C2"/>
    <property type="match status" value="1"/>
</dbReference>
<evidence type="ECO:0000313" key="7">
    <source>
        <dbReference type="Proteomes" id="UP000694388"/>
    </source>
</evidence>
<evidence type="ECO:0000256" key="2">
    <source>
        <dbReference type="ARBA" id="ARBA00022723"/>
    </source>
</evidence>
<dbReference type="GeneTree" id="ENSGT00950000185585"/>
<evidence type="ECO:0000256" key="4">
    <source>
        <dbReference type="SAM" id="Phobius"/>
    </source>
</evidence>
<dbReference type="Proteomes" id="UP000694388">
    <property type="component" value="Unplaced"/>
</dbReference>
<sequence>MGVCIYFGCPIRLRHQLLCIYVSMYLDFLLLFIYLFVYLFIILLCVWFEKISVFLTFVICFNVLQAGSKVLQIQVLCGTNLAKKDIFGASDPYVKITLYDSKSYQVIEALHTKTKKRTLNPHWHETFHLRVSMILSVMLQQLCFCFLPLLLKSL</sequence>
<dbReference type="GO" id="GO:0005509">
    <property type="term" value="F:calcium ion binding"/>
    <property type="evidence" value="ECO:0007669"/>
    <property type="project" value="TreeGrafter"/>
</dbReference>
<feature type="transmembrane region" description="Helical" evidence="4">
    <location>
        <begin position="127"/>
        <end position="151"/>
    </location>
</feature>
<keyword evidence="3" id="KW-0106">Calcium</keyword>
<evidence type="ECO:0000256" key="1">
    <source>
        <dbReference type="ARBA" id="ARBA00007923"/>
    </source>
</evidence>
<accession>A0A8C4N5T8</accession>
<dbReference type="InterPro" id="IPR035892">
    <property type="entry name" value="C2_domain_sf"/>
</dbReference>
<dbReference type="AlphaFoldDB" id="A0A8C4N5T8"/>
<dbReference type="Pfam" id="PF00168">
    <property type="entry name" value="C2"/>
    <property type="match status" value="1"/>
</dbReference>
<evidence type="ECO:0000256" key="3">
    <source>
        <dbReference type="ARBA" id="ARBA00022837"/>
    </source>
</evidence>
<keyword evidence="4" id="KW-0812">Transmembrane</keyword>
<comment type="similarity">
    <text evidence="1">Belongs to the MCTP family.</text>
</comment>
<dbReference type="Ensembl" id="ENSEBUT00000003033.1">
    <property type="protein sequence ID" value="ENSEBUP00000002676.1"/>
    <property type="gene ID" value="ENSEBUG00000002044.1"/>
</dbReference>
<feature type="domain" description="C2" evidence="5">
    <location>
        <begin position="47"/>
        <end position="154"/>
    </location>
</feature>
<reference evidence="6" key="2">
    <citation type="submission" date="2025-09" db="UniProtKB">
        <authorList>
            <consortium name="Ensembl"/>
        </authorList>
    </citation>
    <scope>IDENTIFICATION</scope>
</reference>
<keyword evidence="2" id="KW-0479">Metal-binding</keyword>
<dbReference type="PANTHER" id="PTHR45911:SF3">
    <property type="entry name" value="DYSFERLIN-RELATED"/>
    <property type="match status" value="1"/>
</dbReference>
<feature type="transmembrane region" description="Helical" evidence="4">
    <location>
        <begin position="18"/>
        <end position="41"/>
    </location>
</feature>
<name>A0A8C4N5T8_EPTBU</name>
<proteinExistence type="inferred from homology"/>
<organism evidence="6 7">
    <name type="scientific">Eptatretus burgeri</name>
    <name type="common">Inshore hagfish</name>
    <dbReference type="NCBI Taxonomy" id="7764"/>
    <lineage>
        <taxon>Eukaryota</taxon>
        <taxon>Metazoa</taxon>
        <taxon>Chordata</taxon>
        <taxon>Craniata</taxon>
        <taxon>Vertebrata</taxon>
        <taxon>Cyclostomata</taxon>
        <taxon>Myxini</taxon>
        <taxon>Myxiniformes</taxon>
        <taxon>Myxinidae</taxon>
        <taxon>Eptatretinae</taxon>
        <taxon>Eptatretus</taxon>
    </lineage>
</organism>
<dbReference type="GO" id="GO:0030672">
    <property type="term" value="C:synaptic vesicle membrane"/>
    <property type="evidence" value="ECO:0007669"/>
    <property type="project" value="TreeGrafter"/>
</dbReference>
<dbReference type="PRINTS" id="PR00360">
    <property type="entry name" value="C2DOMAIN"/>
</dbReference>
<keyword evidence="7" id="KW-1185">Reference proteome</keyword>